<name>A0A5K7YV14_9BACT</name>
<dbReference type="InterPro" id="IPR004017">
    <property type="entry name" value="Cys_rich_dom"/>
</dbReference>
<dbReference type="GO" id="GO:0016491">
    <property type="term" value="F:oxidoreductase activity"/>
    <property type="evidence" value="ECO:0007669"/>
    <property type="project" value="UniProtKB-ARBA"/>
</dbReference>
<evidence type="ECO:0000259" key="1">
    <source>
        <dbReference type="Pfam" id="PF02754"/>
    </source>
</evidence>
<dbReference type="InterPro" id="IPR051460">
    <property type="entry name" value="HdrC_iron-sulfur_subunit"/>
</dbReference>
<evidence type="ECO:0000313" key="3">
    <source>
        <dbReference type="Proteomes" id="UP000427769"/>
    </source>
</evidence>
<dbReference type="Proteomes" id="UP000427769">
    <property type="component" value="Chromosome"/>
</dbReference>
<organism evidence="2 3">
    <name type="scientific">Desulfosarcina widdelii</name>
    <dbReference type="NCBI Taxonomy" id="947919"/>
    <lineage>
        <taxon>Bacteria</taxon>
        <taxon>Pseudomonadati</taxon>
        <taxon>Thermodesulfobacteriota</taxon>
        <taxon>Desulfobacteria</taxon>
        <taxon>Desulfobacterales</taxon>
        <taxon>Desulfosarcinaceae</taxon>
        <taxon>Desulfosarcina</taxon>
    </lineage>
</organism>
<feature type="domain" description="Cysteine-rich" evidence="1">
    <location>
        <begin position="227"/>
        <end position="309"/>
    </location>
</feature>
<sequence>MRNSKVLISQALNTICGNLKRTGDPLGLKKAYWTHWADGLGLATQGSTLLYTARMYQMLPYVVQTTEMAAAAQPLVPMLSVKVVAKMAEFAGAVAADPIIRIGARRETEIRQRSESALKGIVAALKRAGNRPAYLFEKEPYSGVLLYDLGMEEEVAPIAREVVRTLKSVGSQTVLTVDPHTTFMLRQIYPRYVSGTNLNVRHYLEVLAGEKTIFPETRPAGVPEKIVLHDSCVMTRDLGVVEQARTVLERMGVEVIEPENNGINTACCGGPVEYAYADLSRSISCIRARELAGVCSDVLVACPICLINLMKHEKDLGIRVWDMGEILHRCFASPAA</sequence>
<dbReference type="KEGG" id="dwd:DSCW_10390"/>
<accession>A0A5K7YV14</accession>
<dbReference type="RefSeq" id="WP_155302715.1">
    <property type="nucleotide sequence ID" value="NZ_AP021875.1"/>
</dbReference>
<proteinExistence type="predicted"/>
<dbReference type="Pfam" id="PF02754">
    <property type="entry name" value="CCG"/>
    <property type="match status" value="1"/>
</dbReference>
<protein>
    <submittedName>
        <fullName evidence="2">Cysteine-rich domain protein</fullName>
    </submittedName>
</protein>
<dbReference type="EMBL" id="AP021875">
    <property type="protein sequence ID" value="BBO73622.1"/>
    <property type="molecule type" value="Genomic_DNA"/>
</dbReference>
<dbReference type="AlphaFoldDB" id="A0A5K7YV14"/>
<dbReference type="GO" id="GO:0005886">
    <property type="term" value="C:plasma membrane"/>
    <property type="evidence" value="ECO:0007669"/>
    <property type="project" value="TreeGrafter"/>
</dbReference>
<dbReference type="PANTHER" id="PTHR43255:SF2">
    <property type="entry name" value="HETERODISULFIDE REDUCTASE RELATED PROTEIN"/>
    <property type="match status" value="1"/>
</dbReference>
<dbReference type="OrthoDB" id="5412852at2"/>
<evidence type="ECO:0000313" key="2">
    <source>
        <dbReference type="EMBL" id="BBO73622.1"/>
    </source>
</evidence>
<reference evidence="2 3" key="1">
    <citation type="submission" date="2019-11" db="EMBL/GenBank/DDBJ databases">
        <title>Comparative genomics of hydrocarbon-degrading Desulfosarcina strains.</title>
        <authorList>
            <person name="Watanabe M."/>
            <person name="Kojima H."/>
            <person name="Fukui M."/>
        </authorList>
    </citation>
    <scope>NUCLEOTIDE SEQUENCE [LARGE SCALE GENOMIC DNA]</scope>
    <source>
        <strain evidence="2 3">PP31</strain>
    </source>
</reference>
<dbReference type="PANTHER" id="PTHR43255">
    <property type="entry name" value="IRON-SULFUR-BINDING OXIDOREDUCTASE FADF-RELATED-RELATED"/>
    <property type="match status" value="1"/>
</dbReference>
<gene>
    <name evidence="2" type="ORF">DSCW_10390</name>
</gene>
<keyword evidence="3" id="KW-1185">Reference proteome</keyword>